<dbReference type="EMBL" id="BMUW01000023">
    <property type="protein sequence ID" value="GGZ81241.1"/>
    <property type="molecule type" value="Genomic_DNA"/>
</dbReference>
<keyword evidence="2" id="KW-1185">Reference proteome</keyword>
<dbReference type="Proteomes" id="UP000624183">
    <property type="component" value="Unassembled WGS sequence"/>
</dbReference>
<sequence>MTTTPRQTQNRAKHWNARVAEATTDQERAGVWYDACRTLARQAEREGKPSLWPALTQVLHDFYKQHGG</sequence>
<gene>
    <name evidence="1" type="ORF">GCM10010328_64760</name>
</gene>
<evidence type="ECO:0000313" key="2">
    <source>
        <dbReference type="Proteomes" id="UP000624183"/>
    </source>
</evidence>
<name>A0ABQ3CAT5_9ACTN</name>
<reference evidence="2" key="1">
    <citation type="journal article" date="2019" name="Int. J. Syst. Evol. Microbiol.">
        <title>The Global Catalogue of Microorganisms (GCM) 10K type strain sequencing project: providing services to taxonomists for standard genome sequencing and annotation.</title>
        <authorList>
            <consortium name="The Broad Institute Genomics Platform"/>
            <consortium name="The Broad Institute Genome Sequencing Center for Infectious Disease"/>
            <person name="Wu L."/>
            <person name="Ma J."/>
        </authorList>
    </citation>
    <scope>NUCLEOTIDE SEQUENCE [LARGE SCALE GENOMIC DNA]</scope>
    <source>
        <strain evidence="2">JCM 4602</strain>
    </source>
</reference>
<proteinExistence type="predicted"/>
<organism evidence="1 2">
    <name type="scientific">Streptomyces rubiginosohelvolus</name>
    <dbReference type="NCBI Taxonomy" id="67362"/>
    <lineage>
        <taxon>Bacteria</taxon>
        <taxon>Bacillati</taxon>
        <taxon>Actinomycetota</taxon>
        <taxon>Actinomycetes</taxon>
        <taxon>Kitasatosporales</taxon>
        <taxon>Streptomycetaceae</taxon>
        <taxon>Streptomyces</taxon>
    </lineage>
</organism>
<protein>
    <submittedName>
        <fullName evidence="1">Uncharacterized protein</fullName>
    </submittedName>
</protein>
<evidence type="ECO:0000313" key="1">
    <source>
        <dbReference type="EMBL" id="GGZ81241.1"/>
    </source>
</evidence>
<accession>A0ABQ3CAT5</accession>
<comment type="caution">
    <text evidence="1">The sequence shown here is derived from an EMBL/GenBank/DDBJ whole genome shotgun (WGS) entry which is preliminary data.</text>
</comment>